<accession>A0ABW4EMR3</accession>
<evidence type="ECO:0000256" key="5">
    <source>
        <dbReference type="ARBA" id="ARBA00023136"/>
    </source>
</evidence>
<dbReference type="InterPro" id="IPR036378">
    <property type="entry name" value="FAS1_dom_sf"/>
</dbReference>
<name>A0ABW4EMR3_9RHOB</name>
<organism evidence="7 8">
    <name type="scientific">Lacimonas salitolerans</name>
    <dbReference type="NCBI Taxonomy" id="1323750"/>
    <lineage>
        <taxon>Bacteria</taxon>
        <taxon>Pseudomonadati</taxon>
        <taxon>Pseudomonadota</taxon>
        <taxon>Alphaproteobacteria</taxon>
        <taxon>Rhodobacterales</taxon>
        <taxon>Paracoccaceae</taxon>
        <taxon>Lacimonas</taxon>
    </lineage>
</organism>
<dbReference type="Pfam" id="PF02469">
    <property type="entry name" value="Fasciclin"/>
    <property type="match status" value="2"/>
</dbReference>
<dbReference type="InterPro" id="IPR003995">
    <property type="entry name" value="RTX_toxin_determinant-A"/>
</dbReference>
<keyword evidence="2" id="KW-0800">Toxin</keyword>
<dbReference type="InterPro" id="IPR050904">
    <property type="entry name" value="Adhesion/Biosynth-related"/>
</dbReference>
<dbReference type="InterPro" id="IPR018511">
    <property type="entry name" value="Hemolysin-typ_Ca-bd_CS"/>
</dbReference>
<evidence type="ECO:0000313" key="7">
    <source>
        <dbReference type="EMBL" id="MFD1511348.1"/>
    </source>
</evidence>
<dbReference type="InterPro" id="IPR001343">
    <property type="entry name" value="Hemolysn_Ca-bd"/>
</dbReference>
<keyword evidence="5" id="KW-0472">Membrane</keyword>
<dbReference type="PROSITE" id="PS00330">
    <property type="entry name" value="HEMOLYSIN_CALCIUM"/>
    <property type="match status" value="4"/>
</dbReference>
<dbReference type="Proteomes" id="UP001597186">
    <property type="component" value="Unassembled WGS sequence"/>
</dbReference>
<dbReference type="PRINTS" id="PR01488">
    <property type="entry name" value="RTXTOXINA"/>
</dbReference>
<keyword evidence="8" id="KW-1185">Reference proteome</keyword>
<dbReference type="PROSITE" id="PS50213">
    <property type="entry name" value="FAS1"/>
    <property type="match status" value="2"/>
</dbReference>
<evidence type="ECO:0000256" key="3">
    <source>
        <dbReference type="ARBA" id="ARBA00022737"/>
    </source>
</evidence>
<evidence type="ECO:0000259" key="6">
    <source>
        <dbReference type="PROSITE" id="PS50213"/>
    </source>
</evidence>
<dbReference type="InterPro" id="IPR000782">
    <property type="entry name" value="FAS1_domain"/>
</dbReference>
<proteinExistence type="predicted"/>
<evidence type="ECO:0000256" key="2">
    <source>
        <dbReference type="ARBA" id="ARBA00022656"/>
    </source>
</evidence>
<dbReference type="Pfam" id="PF00353">
    <property type="entry name" value="HemolysinCabind"/>
    <property type="match status" value="4"/>
</dbReference>
<dbReference type="Gene3D" id="2.150.10.10">
    <property type="entry name" value="Serralysin-like metalloprotease, C-terminal"/>
    <property type="match status" value="2"/>
</dbReference>
<dbReference type="PRINTS" id="PR00313">
    <property type="entry name" value="CABNDNGRPT"/>
</dbReference>
<dbReference type="SUPFAM" id="SSF82153">
    <property type="entry name" value="FAS1 domain"/>
    <property type="match status" value="2"/>
</dbReference>
<keyword evidence="3" id="KW-0677">Repeat</keyword>
<dbReference type="RefSeq" id="WP_379918451.1">
    <property type="nucleotide sequence ID" value="NZ_JBHUDD010000157.1"/>
</dbReference>
<comment type="caution">
    <text evidence="7">The sequence shown here is derived from an EMBL/GenBank/DDBJ whole genome shotgun (WGS) entry which is preliminary data.</text>
</comment>
<dbReference type="SMART" id="SM00554">
    <property type="entry name" value="FAS1"/>
    <property type="match status" value="2"/>
</dbReference>
<reference evidence="8" key="1">
    <citation type="journal article" date="2019" name="Int. J. Syst. Evol. Microbiol.">
        <title>The Global Catalogue of Microorganisms (GCM) 10K type strain sequencing project: providing services to taxonomists for standard genome sequencing and annotation.</title>
        <authorList>
            <consortium name="The Broad Institute Genomics Platform"/>
            <consortium name="The Broad Institute Genome Sequencing Center for Infectious Disease"/>
            <person name="Wu L."/>
            <person name="Ma J."/>
        </authorList>
    </citation>
    <scope>NUCLEOTIDE SEQUENCE [LARGE SCALE GENOMIC DNA]</scope>
    <source>
        <strain evidence="8">CGMCC 1.12477</strain>
    </source>
</reference>
<feature type="domain" description="FAS1" evidence="6">
    <location>
        <begin position="175"/>
        <end position="331"/>
    </location>
</feature>
<evidence type="ECO:0000256" key="4">
    <source>
        <dbReference type="ARBA" id="ARBA00023026"/>
    </source>
</evidence>
<dbReference type="PANTHER" id="PTHR10900:SF77">
    <property type="entry name" value="FI19380P1"/>
    <property type="match status" value="1"/>
</dbReference>
<comment type="subcellular location">
    <subcellularLocation>
        <location evidence="1">Membrane</location>
    </subcellularLocation>
</comment>
<sequence length="563" mass="56705">MTTIAGIATGDANFSILVAAIGFIDSQKGTDYLDTVSDPAQDLTVFAPTNAAFGQLATDLGFAGDATDTGAVTTFLTGLGADLLETVVTYHIAAGTLLAADIAGAGQVTTLQGGVIGAGGLPTLTDLEPDLINPSLTTTDVLANNGVVHVIDRVLLPLDLPDNDAPTITGLVLATSGSSGFDSDGSDFDMLREALVAAGLTGTLDDTDADLTVFAPTDDAFVNLAHTLGYAGTDEAGAFDHIVAALRLISGGGDPLPLLTEVLTYHVVGESLQASQVLTQSGITTLQGGTLSVDAGALTLGDADPDVADPALVTTDLQAANGVVHVIDGVLLPVDLLPSDGSNDVDLVIGNDTIDVIFTGADADLIDGRGGHDLINAAGGNDFVLGGDGNDTILGGRGDDSLYGEAGRDVLSGWAGDDLLSGGEGSDRLNGGSGNDTLYGDGGDDYLLGGLGDDMLYGGAGDDDLVGGAGDDTIVGGTGDDTMFGGGGVDTFVFHQGDGDDMVLYFRPDEDLLDLRDHGIADFSALQMSMQSTPGITVITLGSDTITLLGTEMSQLDAADFLL</sequence>
<feature type="domain" description="FAS1" evidence="6">
    <location>
        <begin position="1"/>
        <end position="155"/>
    </location>
</feature>
<evidence type="ECO:0000256" key="1">
    <source>
        <dbReference type="ARBA" id="ARBA00004370"/>
    </source>
</evidence>
<protein>
    <submittedName>
        <fullName evidence="7">Fasciclin domain-containing protein</fullName>
    </submittedName>
</protein>
<dbReference type="EMBL" id="JBHUDD010000157">
    <property type="protein sequence ID" value="MFD1511348.1"/>
    <property type="molecule type" value="Genomic_DNA"/>
</dbReference>
<gene>
    <name evidence="7" type="ORF">ACFTOW_18355</name>
</gene>
<dbReference type="Gene3D" id="2.30.180.10">
    <property type="entry name" value="FAS1 domain"/>
    <property type="match status" value="2"/>
</dbReference>
<dbReference type="SUPFAM" id="SSF51120">
    <property type="entry name" value="beta-Roll"/>
    <property type="match status" value="1"/>
</dbReference>
<keyword evidence="4" id="KW-0843">Virulence</keyword>
<dbReference type="InterPro" id="IPR011049">
    <property type="entry name" value="Serralysin-like_metalloprot_C"/>
</dbReference>
<evidence type="ECO:0000313" key="8">
    <source>
        <dbReference type="Proteomes" id="UP001597186"/>
    </source>
</evidence>
<dbReference type="PANTHER" id="PTHR10900">
    <property type="entry name" value="PERIOSTIN-RELATED"/>
    <property type="match status" value="1"/>
</dbReference>